<proteinExistence type="predicted"/>
<comment type="pathway">
    <text evidence="1">Protein modification; protein ubiquitination.</text>
</comment>
<reference evidence="3" key="1">
    <citation type="journal article" date="2019" name="bioRxiv">
        <title>The Genome of the Zebra Mussel, Dreissena polymorpha: A Resource for Invasive Species Research.</title>
        <authorList>
            <person name="McCartney M.A."/>
            <person name="Auch B."/>
            <person name="Kono T."/>
            <person name="Mallez S."/>
            <person name="Zhang Y."/>
            <person name="Obille A."/>
            <person name="Becker A."/>
            <person name="Abrahante J.E."/>
            <person name="Garbe J."/>
            <person name="Badalamenti J.P."/>
            <person name="Herman A."/>
            <person name="Mangelson H."/>
            <person name="Liachko I."/>
            <person name="Sullivan S."/>
            <person name="Sone E.D."/>
            <person name="Koren S."/>
            <person name="Silverstein K.A.T."/>
            <person name="Beckman K.B."/>
            <person name="Gohl D.M."/>
        </authorList>
    </citation>
    <scope>NUCLEOTIDE SEQUENCE</scope>
    <source>
        <strain evidence="3">Duluth1</strain>
        <tissue evidence="3">Whole animal</tissue>
    </source>
</reference>
<comment type="caution">
    <text evidence="3">The sequence shown here is derived from an EMBL/GenBank/DDBJ whole genome shotgun (WGS) entry which is preliminary data.</text>
</comment>
<sequence length="252" mass="28538">MLIATMCEGCTPYERFSLVWHRDLNDESDEVDEMAKQRFAAECRLRGVQWLIHFTGDKFQNVNIQTQQFERLYLPAPLTVLDPLCPLREGLFKGMYSAHGTEIMLVTINWEKKDVSVLKISGDSNVPAGEVSVEADLSRPMLLTREQQITIEQVAAIDRDAPLPVIGDALTSFRQPFVIPTHESADMEAPDMCLCRYHALGTVSPTGYVDPQRIPVHFVVFDADTFGVIWIDLYHFSFYRRVHEELGASGVS</sequence>
<gene>
    <name evidence="3" type="ORF">DPMN_007199</name>
</gene>
<evidence type="ECO:0000313" key="4">
    <source>
        <dbReference type="Proteomes" id="UP000828390"/>
    </source>
</evidence>
<keyword evidence="4" id="KW-1185">Reference proteome</keyword>
<dbReference type="Proteomes" id="UP000828390">
    <property type="component" value="Unassembled WGS sequence"/>
</dbReference>
<organism evidence="3 4">
    <name type="scientific">Dreissena polymorpha</name>
    <name type="common">Zebra mussel</name>
    <name type="synonym">Mytilus polymorpha</name>
    <dbReference type="NCBI Taxonomy" id="45954"/>
    <lineage>
        <taxon>Eukaryota</taxon>
        <taxon>Metazoa</taxon>
        <taxon>Spiralia</taxon>
        <taxon>Lophotrochozoa</taxon>
        <taxon>Mollusca</taxon>
        <taxon>Bivalvia</taxon>
        <taxon>Autobranchia</taxon>
        <taxon>Heteroconchia</taxon>
        <taxon>Euheterodonta</taxon>
        <taxon>Imparidentia</taxon>
        <taxon>Neoheterodontei</taxon>
        <taxon>Myida</taxon>
        <taxon>Dreissenoidea</taxon>
        <taxon>Dreissenidae</taxon>
        <taxon>Dreissena</taxon>
    </lineage>
</organism>
<dbReference type="PANTHER" id="PTHR10706:SF130">
    <property type="entry name" value="F-BOX ONLY PROTEIN 31"/>
    <property type="match status" value="1"/>
</dbReference>
<dbReference type="PANTHER" id="PTHR10706">
    <property type="entry name" value="F-BOX FAMILY PROTEIN"/>
    <property type="match status" value="1"/>
</dbReference>
<name>A0A9D4RY33_DREPO</name>
<evidence type="ECO:0000313" key="3">
    <source>
        <dbReference type="EMBL" id="KAH3883245.1"/>
    </source>
</evidence>
<reference evidence="3" key="2">
    <citation type="submission" date="2020-11" db="EMBL/GenBank/DDBJ databases">
        <authorList>
            <person name="McCartney M.A."/>
            <person name="Auch B."/>
            <person name="Kono T."/>
            <person name="Mallez S."/>
            <person name="Becker A."/>
            <person name="Gohl D.M."/>
            <person name="Silverstein K.A.T."/>
            <person name="Koren S."/>
            <person name="Bechman K.B."/>
            <person name="Herman A."/>
            <person name="Abrahante J.E."/>
            <person name="Garbe J."/>
        </authorList>
    </citation>
    <scope>NUCLEOTIDE SEQUENCE</scope>
    <source>
        <strain evidence="3">Duluth1</strain>
        <tissue evidence="3">Whole animal</tissue>
    </source>
</reference>
<evidence type="ECO:0000256" key="2">
    <source>
        <dbReference type="ARBA" id="ARBA00022786"/>
    </source>
</evidence>
<keyword evidence="2" id="KW-0833">Ubl conjugation pathway</keyword>
<protein>
    <submittedName>
        <fullName evidence="3">Uncharacterized protein</fullName>
    </submittedName>
</protein>
<dbReference type="InterPro" id="IPR045048">
    <property type="entry name" value="FBXO31/39"/>
</dbReference>
<evidence type="ECO:0000256" key="1">
    <source>
        <dbReference type="ARBA" id="ARBA00004906"/>
    </source>
</evidence>
<dbReference type="AlphaFoldDB" id="A0A9D4RY33"/>
<dbReference type="EMBL" id="JAIWYP010000001">
    <property type="protein sequence ID" value="KAH3883245.1"/>
    <property type="molecule type" value="Genomic_DNA"/>
</dbReference>
<dbReference type="Pfam" id="PF12014">
    <property type="entry name" value="Cyclin_D1_bind"/>
    <property type="match status" value="1"/>
</dbReference>
<accession>A0A9D4RY33</accession>